<dbReference type="PANTHER" id="PTHR33050">
    <property type="entry name" value="REVERSE TRANSCRIPTASE DOMAIN-CONTAINING PROTEIN"/>
    <property type="match status" value="1"/>
</dbReference>
<dbReference type="SUPFAM" id="SSF53335">
    <property type="entry name" value="S-adenosyl-L-methionine-dependent methyltransferases"/>
    <property type="match status" value="1"/>
</dbReference>
<comment type="caution">
    <text evidence="2">The sequence shown here is derived from an EMBL/GenBank/DDBJ whole genome shotgun (WGS) entry which is preliminary data.</text>
</comment>
<evidence type="ECO:0000313" key="3">
    <source>
        <dbReference type="Proteomes" id="UP000604046"/>
    </source>
</evidence>
<feature type="region of interest" description="Disordered" evidence="1">
    <location>
        <begin position="297"/>
        <end position="355"/>
    </location>
</feature>
<evidence type="ECO:0000313" key="2">
    <source>
        <dbReference type="EMBL" id="CAE7593293.1"/>
    </source>
</evidence>
<dbReference type="InterPro" id="IPR029063">
    <property type="entry name" value="SAM-dependent_MTases_sf"/>
</dbReference>
<evidence type="ECO:0000256" key="1">
    <source>
        <dbReference type="SAM" id="MobiDB-lite"/>
    </source>
</evidence>
<accession>A0A812V2M1</accession>
<organism evidence="2 3">
    <name type="scientific">Symbiodinium natans</name>
    <dbReference type="NCBI Taxonomy" id="878477"/>
    <lineage>
        <taxon>Eukaryota</taxon>
        <taxon>Sar</taxon>
        <taxon>Alveolata</taxon>
        <taxon>Dinophyceae</taxon>
        <taxon>Suessiales</taxon>
        <taxon>Symbiodiniaceae</taxon>
        <taxon>Symbiodinium</taxon>
    </lineage>
</organism>
<dbReference type="Proteomes" id="UP000604046">
    <property type="component" value="Unassembled WGS sequence"/>
</dbReference>
<dbReference type="InterPro" id="IPR052055">
    <property type="entry name" value="Hepadnavirus_pol/RT"/>
</dbReference>
<keyword evidence="3" id="KW-1185">Reference proteome</keyword>
<dbReference type="Gene3D" id="3.40.50.150">
    <property type="entry name" value="Vaccinia Virus protein VP39"/>
    <property type="match status" value="1"/>
</dbReference>
<proteinExistence type="predicted"/>
<dbReference type="EMBL" id="CAJNDS010002778">
    <property type="protein sequence ID" value="CAE7593293.1"/>
    <property type="molecule type" value="Genomic_DNA"/>
</dbReference>
<reference evidence="2" key="1">
    <citation type="submission" date="2021-02" db="EMBL/GenBank/DDBJ databases">
        <authorList>
            <person name="Dougan E. K."/>
            <person name="Rhodes N."/>
            <person name="Thang M."/>
            <person name="Chan C."/>
        </authorList>
    </citation>
    <scope>NUCLEOTIDE SEQUENCE</scope>
</reference>
<dbReference type="PANTHER" id="PTHR33050:SF7">
    <property type="entry name" value="RIBONUCLEASE H"/>
    <property type="match status" value="1"/>
</dbReference>
<protein>
    <submittedName>
        <fullName evidence="2">eIF3-S7 protein</fullName>
    </submittedName>
</protein>
<name>A0A812V2M1_9DINO</name>
<sequence>MAGAAAAAIPTVASAIIGFDDLTTQAGAGPDTVAYLRARGIDRTPTLALVATTAEDFVKVVVQPFLNGVDVAGTRHKAADEVAPVVQAILTHCWMEARRQWELHSAPPTPVAPAAVAAPAPAPPPRVDERPPKLFPAWAAQVEAFNARLLGGQRRRFPTHVLLGAEEVLARMWHEHTTSKLYTPASLVEILARRTYQASGEVNPHAVRRASATTEEKEWTPRTLIAVLDGLESEAIDEFADWFAAKARSRPTMIEHVVEFWSAIGWSLAMDLRLGKTFAESTQAIMANHSLFYDVMARPPKQPPRRPPPASAAGEEANDMDDETAARPTGQHGTASDVETDAAPDPTPKRVRLSHRKPKADEIIVLSAFDGVGAPWLINQEFGEPLLALSWEVDAAASQLTRRHMPWIKERGDISKDSPSAVAALIRRVDPHARACVLWAAAPPCQDFSRVASGQGHDGERGGLFLVAADFYEELKAELPDHVVVSLWENVVMNKKDADVVSKKLNMEPVIVCASDFGWISRPRLWWLPVEWEAFREHPTTGEAFHWHTRDGFRRLRLGVPRASEDAFQLDGWQFHDSVRAGRVLMPCATTPALDDNGRPAPKSARGRIPQDVRERWLQDSRRYAPWHYRREAMMTDERGHLRLPTPEVREQLHHMPVGYTAAAGADERARLRLVGNGWHWGVASRMLSLLVVAASIGSVSAAPSAGTLPRPPRCTTLQWLASQRWGSTWDMTPPPRARDVVIDELESEEDHWRRSLSLRHPAADTPTLEPALEWVLRTGTRWRHDLVRIRREVIQEIGAMVEDSTEATTSWIRDRPLPVRATYSTPDRDRPTQVPVLLELLDVAGYPNVDALRSDLSDGFDMLGPLRSGPGWRKRSDDRYANPMPLASLAVGKDQPWGVLLDELVQETKLGRVLGPCRAPDDWKVKTVPIYDVAGMTELVEPPPGQVFVAASFPIVQFDEHGDPKIRRGEDWRRSGHNSTVKADDVPTHHFVGDFVDMARRFVAMDVVPLVLGHDLLSAYRQWAVKVPAHCGTFLPTRHGVTLWFHLAMCFGAAASVWNFNRAGDALQVLLRQFLLIVGGHYVDDFNAVDFPETAQSAFDAFADLFALLGLRTKPSKAQEPGTAHVVQGVTFQVRRDGVELRPTESRVAKLLAAIESALVSNRLAPAAAQRLAGKLTFLTQATFGAVGKAALKPVYARASDTSATSDDELSVGLRSALRALAALLRRVQPRFFPFAPDSEPFAVLYADAFFQEGDLVHKAGFVPTSARASPRDRWNNGWGFVLRVGARVLYSRGRVPSWFLKHFAARKAFIYVLEILAQVFALVAFGRRLPRFWLAYIDNVAGQFALLKGYGRDASVNGVLAAFWASAARFAWFPQFRRVPSKANVSDAVSRDDLSKAQELGWEWVDVPDEAIMIVLAKAAVDVEYASDMAGDDLAAVSDSWEFR</sequence>
<dbReference type="OrthoDB" id="447386at2759"/>
<gene>
    <name evidence="2" type="primary">eIF3-S7</name>
    <name evidence="2" type="ORF">SNAT2548_LOCUS33771</name>
</gene>
<feature type="compositionally biased region" description="Pro residues" evidence="1">
    <location>
        <begin position="300"/>
        <end position="310"/>
    </location>
</feature>